<evidence type="ECO:0000256" key="9">
    <source>
        <dbReference type="ARBA" id="ARBA00023204"/>
    </source>
</evidence>
<dbReference type="HAMAP" id="MF_00942">
    <property type="entry name" value="Nth"/>
    <property type="match status" value="1"/>
</dbReference>
<feature type="binding site" evidence="12">
    <location>
        <position position="214"/>
    </location>
    <ligand>
        <name>[4Fe-4S] cluster</name>
        <dbReference type="ChEBI" id="CHEBI:49883"/>
    </ligand>
</feature>
<dbReference type="InterPro" id="IPR023170">
    <property type="entry name" value="HhH_base_excis_C"/>
</dbReference>
<dbReference type="GO" id="GO:0006285">
    <property type="term" value="P:base-excision repair, AP site formation"/>
    <property type="evidence" value="ECO:0007669"/>
    <property type="project" value="TreeGrafter"/>
</dbReference>
<dbReference type="GO" id="GO:0019104">
    <property type="term" value="F:DNA N-glycosylase activity"/>
    <property type="evidence" value="ECO:0007669"/>
    <property type="project" value="UniProtKB-UniRule"/>
</dbReference>
<proteinExistence type="inferred from homology"/>
<evidence type="ECO:0000256" key="6">
    <source>
        <dbReference type="ARBA" id="ARBA00023004"/>
    </source>
</evidence>
<dbReference type="InterPro" id="IPR003265">
    <property type="entry name" value="HhH-GPD_domain"/>
</dbReference>
<organism evidence="15 16">
    <name type="scientific">Candidatus Sungiibacteriota bacterium</name>
    <dbReference type="NCBI Taxonomy" id="2750080"/>
    <lineage>
        <taxon>Bacteria</taxon>
        <taxon>Candidatus Sungiibacteriota</taxon>
    </lineage>
</organism>
<keyword evidence="3 12" id="KW-0479">Metal-binding</keyword>
<evidence type="ECO:0000256" key="4">
    <source>
        <dbReference type="ARBA" id="ARBA00022763"/>
    </source>
</evidence>
<dbReference type="PIRSF" id="PIRSF001435">
    <property type="entry name" value="Nth"/>
    <property type="match status" value="1"/>
</dbReference>
<evidence type="ECO:0000256" key="2">
    <source>
        <dbReference type="ARBA" id="ARBA00022485"/>
    </source>
</evidence>
<feature type="binding site" evidence="12">
    <location>
        <position position="223"/>
    </location>
    <ligand>
        <name>[4Fe-4S] cluster</name>
        <dbReference type="ChEBI" id="CHEBI:49883"/>
    </ligand>
</feature>
<accession>A0A932R1X6</accession>
<dbReference type="Pfam" id="PF00730">
    <property type="entry name" value="HhH-GPD"/>
    <property type="match status" value="1"/>
</dbReference>
<dbReference type="FunFam" id="1.10.1670.10:FF:000001">
    <property type="entry name" value="Endonuclease III"/>
    <property type="match status" value="1"/>
</dbReference>
<dbReference type="SMART" id="SM00478">
    <property type="entry name" value="ENDO3c"/>
    <property type="match status" value="1"/>
</dbReference>
<dbReference type="Gene3D" id="1.10.1670.10">
    <property type="entry name" value="Helix-hairpin-Helix base-excision DNA repair enzymes (C-terminal)"/>
    <property type="match status" value="1"/>
</dbReference>
<dbReference type="SMART" id="SM00525">
    <property type="entry name" value="FES"/>
    <property type="match status" value="1"/>
</dbReference>
<keyword evidence="15" id="KW-0540">Nuclease</keyword>
<dbReference type="GO" id="GO:0051539">
    <property type="term" value="F:4 iron, 4 sulfur cluster binding"/>
    <property type="evidence" value="ECO:0007669"/>
    <property type="project" value="UniProtKB-UniRule"/>
</dbReference>
<dbReference type="GO" id="GO:0003677">
    <property type="term" value="F:DNA binding"/>
    <property type="evidence" value="ECO:0007669"/>
    <property type="project" value="UniProtKB-UniRule"/>
</dbReference>
<dbReference type="InterPro" id="IPR011257">
    <property type="entry name" value="DNA_glycosylase"/>
</dbReference>
<dbReference type="EMBL" id="JACQCR010000059">
    <property type="protein sequence ID" value="MBI3631192.1"/>
    <property type="molecule type" value="Genomic_DNA"/>
</dbReference>
<keyword evidence="6 12" id="KW-0408">Iron</keyword>
<sequence length="234" mass="26211">MNKLALDKKSSPSAKVASSSKKPHARNIVSRLKRTYPRAKIALTYSNPWELLVAVILSAQCTDKKVNEVTPALFKKYKTLEDYVGADPQEFEVLVRPTGFYRAKTKNILASARIVEEKFGGQVPRAMQDILTLRGIARKSANVILGNAYGVVDGIAVDTHVRRLAQRLGLSHEHDPVKIEKDLMALVPKKDWLNATYLLIDHGRAVCTARDPRCDRCPLNDICPSAFQFPRFKK</sequence>
<evidence type="ECO:0000256" key="10">
    <source>
        <dbReference type="ARBA" id="ARBA00023239"/>
    </source>
</evidence>
<protein>
    <recommendedName>
        <fullName evidence="12">Endonuclease III</fullName>
        <ecNumber evidence="12">4.2.99.18</ecNumber>
    </recommendedName>
    <alternativeName>
        <fullName evidence="12">DNA-(apurinic or apyrimidinic site) lyase</fullName>
    </alternativeName>
</protein>
<keyword evidence="11 12" id="KW-0326">Glycosidase</keyword>
<evidence type="ECO:0000256" key="7">
    <source>
        <dbReference type="ARBA" id="ARBA00023014"/>
    </source>
</evidence>
<dbReference type="Pfam" id="PF10576">
    <property type="entry name" value="EndIII_4Fe-2S"/>
    <property type="match status" value="1"/>
</dbReference>
<dbReference type="InterPro" id="IPR005759">
    <property type="entry name" value="Nth"/>
</dbReference>
<feature type="compositionally biased region" description="Low complexity" evidence="13">
    <location>
        <begin position="11"/>
        <end position="20"/>
    </location>
</feature>
<keyword evidence="8 12" id="KW-0238">DNA-binding</keyword>
<keyword evidence="9 12" id="KW-0234">DNA repair</keyword>
<evidence type="ECO:0000313" key="16">
    <source>
        <dbReference type="Proteomes" id="UP000753196"/>
    </source>
</evidence>
<feature type="region of interest" description="Disordered" evidence="13">
    <location>
        <begin position="1"/>
        <end position="24"/>
    </location>
</feature>
<evidence type="ECO:0000256" key="11">
    <source>
        <dbReference type="ARBA" id="ARBA00023295"/>
    </source>
</evidence>
<dbReference type="InterPro" id="IPR003651">
    <property type="entry name" value="Endonuclease3_FeS-loop_motif"/>
</dbReference>
<dbReference type="PANTHER" id="PTHR10359:SF18">
    <property type="entry name" value="ENDONUCLEASE III"/>
    <property type="match status" value="1"/>
</dbReference>
<keyword evidence="15" id="KW-0255">Endonuclease</keyword>
<dbReference type="PANTHER" id="PTHR10359">
    <property type="entry name" value="A/G-SPECIFIC ADENINE GLYCOSYLASE/ENDONUCLEASE III"/>
    <property type="match status" value="1"/>
</dbReference>
<dbReference type="FunFam" id="1.10.340.30:FF:000001">
    <property type="entry name" value="Endonuclease III"/>
    <property type="match status" value="1"/>
</dbReference>
<keyword evidence="4 12" id="KW-0227">DNA damage</keyword>
<name>A0A932R1X6_9BACT</name>
<evidence type="ECO:0000256" key="12">
    <source>
        <dbReference type="HAMAP-Rule" id="MF_00942"/>
    </source>
</evidence>
<dbReference type="SUPFAM" id="SSF48150">
    <property type="entry name" value="DNA-glycosylase"/>
    <property type="match status" value="1"/>
</dbReference>
<feature type="binding site" evidence="12">
    <location>
        <position position="207"/>
    </location>
    <ligand>
        <name>[4Fe-4S] cluster</name>
        <dbReference type="ChEBI" id="CHEBI:49883"/>
    </ligand>
</feature>
<dbReference type="Proteomes" id="UP000753196">
    <property type="component" value="Unassembled WGS sequence"/>
</dbReference>
<dbReference type="AlphaFoldDB" id="A0A932R1X6"/>
<comment type="function">
    <text evidence="12">DNA repair enzyme that has both DNA N-glycosylase activity and AP-lyase activity. The DNA N-glycosylase activity releases various damaged pyrimidines from DNA by cleaving the N-glycosidic bond, leaving an AP (apurinic/apyrimidinic) site. The AP-lyase activity cleaves the phosphodiester bond 3' to the AP site by a beta-elimination, leaving a 3'-terminal unsaturated sugar and a product with a terminal 5'-phosphate.</text>
</comment>
<dbReference type="EC" id="4.2.99.18" evidence="12"/>
<dbReference type="Gene3D" id="1.10.340.30">
    <property type="entry name" value="Hypothetical protein, domain 2"/>
    <property type="match status" value="1"/>
</dbReference>
<feature type="compositionally biased region" description="Basic and acidic residues" evidence="13">
    <location>
        <begin position="1"/>
        <end position="10"/>
    </location>
</feature>
<dbReference type="CDD" id="cd00056">
    <property type="entry name" value="ENDO3c"/>
    <property type="match status" value="1"/>
</dbReference>
<evidence type="ECO:0000256" key="8">
    <source>
        <dbReference type="ARBA" id="ARBA00023125"/>
    </source>
</evidence>
<dbReference type="GO" id="GO:0140078">
    <property type="term" value="F:class I DNA-(apurinic or apyrimidinic site) endonuclease activity"/>
    <property type="evidence" value="ECO:0007669"/>
    <property type="project" value="UniProtKB-EC"/>
</dbReference>
<evidence type="ECO:0000256" key="5">
    <source>
        <dbReference type="ARBA" id="ARBA00022801"/>
    </source>
</evidence>
<evidence type="ECO:0000256" key="3">
    <source>
        <dbReference type="ARBA" id="ARBA00022723"/>
    </source>
</evidence>
<keyword evidence="5 12" id="KW-0378">Hydrolase</keyword>
<comment type="caution">
    <text evidence="15">The sequence shown here is derived from an EMBL/GenBank/DDBJ whole genome shotgun (WGS) entry which is preliminary data.</text>
</comment>
<comment type="cofactor">
    <cofactor evidence="12">
        <name>[4Fe-4S] cluster</name>
        <dbReference type="ChEBI" id="CHEBI:49883"/>
    </cofactor>
    <text evidence="12">Binds 1 [4Fe-4S] cluster.</text>
</comment>
<gene>
    <name evidence="12 15" type="primary">nth</name>
    <name evidence="15" type="ORF">HY221_02545</name>
</gene>
<feature type="domain" description="HhH-GPD" evidence="14">
    <location>
        <begin position="57"/>
        <end position="205"/>
    </location>
</feature>
<keyword evidence="10 12" id="KW-0456">Lyase</keyword>
<keyword evidence="7 12" id="KW-0411">Iron-sulfur</keyword>
<reference evidence="15" key="1">
    <citation type="submission" date="2020-07" db="EMBL/GenBank/DDBJ databases">
        <title>Huge and variable diversity of episymbiotic CPR bacteria and DPANN archaea in groundwater ecosystems.</title>
        <authorList>
            <person name="He C.Y."/>
            <person name="Keren R."/>
            <person name="Whittaker M."/>
            <person name="Farag I.F."/>
            <person name="Doudna J."/>
            <person name="Cate J.H.D."/>
            <person name="Banfield J.F."/>
        </authorList>
    </citation>
    <scope>NUCLEOTIDE SEQUENCE</scope>
    <source>
        <strain evidence="15">NC_groundwater_973_Pr1_S-0.2um_54_13</strain>
    </source>
</reference>
<evidence type="ECO:0000313" key="15">
    <source>
        <dbReference type="EMBL" id="MBI3631192.1"/>
    </source>
</evidence>
<dbReference type="GO" id="GO:0046872">
    <property type="term" value="F:metal ion binding"/>
    <property type="evidence" value="ECO:0007669"/>
    <property type="project" value="UniProtKB-KW"/>
</dbReference>
<evidence type="ECO:0000259" key="14">
    <source>
        <dbReference type="SMART" id="SM00478"/>
    </source>
</evidence>
<evidence type="ECO:0000256" key="1">
    <source>
        <dbReference type="ARBA" id="ARBA00008343"/>
    </source>
</evidence>
<keyword evidence="2 12" id="KW-0004">4Fe-4S</keyword>
<evidence type="ECO:0000256" key="13">
    <source>
        <dbReference type="SAM" id="MobiDB-lite"/>
    </source>
</evidence>
<dbReference type="NCBIfam" id="TIGR01083">
    <property type="entry name" value="nth"/>
    <property type="match status" value="1"/>
</dbReference>
<comment type="similarity">
    <text evidence="1 12">Belongs to the Nth/MutY family.</text>
</comment>
<feature type="binding site" evidence="12">
    <location>
        <position position="217"/>
    </location>
    <ligand>
        <name>[4Fe-4S] cluster</name>
        <dbReference type="ChEBI" id="CHEBI:49883"/>
    </ligand>
</feature>
<comment type="catalytic activity">
    <reaction evidence="12">
        <text>2'-deoxyribonucleotide-(2'-deoxyribose 5'-phosphate)-2'-deoxyribonucleotide-DNA = a 3'-end 2'-deoxyribonucleotide-(2,3-dehydro-2,3-deoxyribose 5'-phosphate)-DNA + a 5'-end 5'-phospho-2'-deoxyribonucleoside-DNA + H(+)</text>
        <dbReference type="Rhea" id="RHEA:66592"/>
        <dbReference type="Rhea" id="RHEA-COMP:13180"/>
        <dbReference type="Rhea" id="RHEA-COMP:16897"/>
        <dbReference type="Rhea" id="RHEA-COMP:17067"/>
        <dbReference type="ChEBI" id="CHEBI:15378"/>
        <dbReference type="ChEBI" id="CHEBI:136412"/>
        <dbReference type="ChEBI" id="CHEBI:157695"/>
        <dbReference type="ChEBI" id="CHEBI:167181"/>
        <dbReference type="EC" id="4.2.99.18"/>
    </reaction>
</comment>